<keyword evidence="2" id="KW-1185">Reference proteome</keyword>
<evidence type="ECO:0000313" key="2">
    <source>
        <dbReference type="Proteomes" id="UP000001314"/>
    </source>
</evidence>
<organism evidence="1 2">
    <name type="scientific">Pseudomonas phage MP22</name>
    <dbReference type="NCBI Taxonomy" id="2913978"/>
    <lineage>
        <taxon>Viruses</taxon>
        <taxon>Duplodnaviria</taxon>
        <taxon>Heunggongvirae</taxon>
        <taxon>Uroviricota</taxon>
        <taxon>Caudoviricetes</taxon>
        <taxon>Casadabanvirus</taxon>
        <taxon>Casadabanvirus MP22</taxon>
    </lineage>
</organism>
<gene>
    <name evidence="1" type="primary">orf13</name>
</gene>
<protein>
    <submittedName>
        <fullName evidence="1">Host nuclease inhibitor protein</fullName>
    </submittedName>
</protein>
<dbReference type="InterPro" id="IPR009951">
    <property type="entry name" value="Host-nuc_inhib_Gam"/>
</dbReference>
<dbReference type="Pfam" id="PF07352">
    <property type="entry name" value="Phage_Mu_Gam"/>
    <property type="match status" value="1"/>
</dbReference>
<dbReference type="Proteomes" id="UP000001314">
    <property type="component" value="Segment"/>
</dbReference>
<dbReference type="GO" id="GO:0003690">
    <property type="term" value="F:double-stranded DNA binding"/>
    <property type="evidence" value="ECO:0007669"/>
    <property type="project" value="InterPro"/>
</dbReference>
<dbReference type="KEGG" id="vg:5648830"/>
<sequence>MAPKKRLKSAAAVYVPQTREQVISDIKNIGDLQRELARLETAMNDEIGQITERYSEPAEDLKKRLAVLQGGVQSWCEANRAELTDNNKVKYANLTTGEVQWRIRPPSVTVRGADAVLELLRSKGLIRFIRTKEEVNKEAILNEPEAVQGLPGLTLTRASKTSPSCLSKRRCSDMAEEISIDTIMSQAQVFASAWALVGGTFDDGHAIENAEEAKAELREMLEDFCSNTDLLRVAELLTSWHQNGMGKIDQALNAPDTAEVRIGSARLTGSQAIGFRIGLRVARQWLGTLPLSLTKQEV</sequence>
<evidence type="ECO:0000313" key="1">
    <source>
        <dbReference type="EMBL" id="ABH09835.1"/>
    </source>
</evidence>
<reference evidence="1 2" key="1">
    <citation type="journal article" date="2007" name="Microbiology">
        <title>Genome sequence comparison and superinfection between two related Pseudomonas aeruginosa phages, D3112 and MP22.</title>
        <authorList>
            <person name="Heo Y.J."/>
            <person name="Chung I.Y."/>
            <person name="Choi K.B."/>
            <person name="Lau G.W."/>
            <person name="Cho Y.H."/>
        </authorList>
    </citation>
    <scope>NUCLEOTIDE SEQUENCE</scope>
</reference>
<name>A7Y8J8_9CAUD</name>
<accession>A7Y8J8</accession>
<proteinExistence type="predicted"/>
<dbReference type="RefSeq" id="YP_001469140.1">
    <property type="nucleotide sequence ID" value="NC_009818.1"/>
</dbReference>
<dbReference type="Gene3D" id="1.20.5.170">
    <property type="match status" value="1"/>
</dbReference>
<dbReference type="EMBL" id="DQ873690">
    <property type="protein sequence ID" value="ABH09835.1"/>
    <property type="molecule type" value="Genomic_DNA"/>
</dbReference>
<dbReference type="SUPFAM" id="SSF161266">
    <property type="entry name" value="Gam-like"/>
    <property type="match status" value="1"/>
</dbReference>
<dbReference type="GeneID" id="5648830"/>
<dbReference type="GO" id="GO:0042262">
    <property type="term" value="P:DNA protection"/>
    <property type="evidence" value="ECO:0007669"/>
    <property type="project" value="InterPro"/>
</dbReference>